<dbReference type="Pfam" id="PF06172">
    <property type="entry name" value="Cupin_5"/>
    <property type="match status" value="1"/>
</dbReference>
<name>A0A844ZIC4_9SPHN</name>
<evidence type="ECO:0000313" key="2">
    <source>
        <dbReference type="EMBL" id="MXO87555.1"/>
    </source>
</evidence>
<evidence type="ECO:0000259" key="1">
    <source>
        <dbReference type="Pfam" id="PF06172"/>
    </source>
</evidence>
<dbReference type="InterPro" id="IPR039935">
    <property type="entry name" value="YML079W-like"/>
</dbReference>
<dbReference type="AlphaFoldDB" id="A0A844ZIC4"/>
<dbReference type="InterPro" id="IPR011051">
    <property type="entry name" value="RmlC_Cupin_sf"/>
</dbReference>
<dbReference type="Gene3D" id="2.60.120.10">
    <property type="entry name" value="Jelly Rolls"/>
    <property type="match status" value="1"/>
</dbReference>
<accession>A0A844ZIC4</accession>
<comment type="caution">
    <text evidence="2">The sequence shown here is derived from an EMBL/GenBank/DDBJ whole genome shotgun (WGS) entry which is preliminary data.</text>
</comment>
<reference evidence="2 3" key="1">
    <citation type="submission" date="2019-12" db="EMBL/GenBank/DDBJ databases">
        <title>Genomic-based taxomic classification of the family Erythrobacteraceae.</title>
        <authorList>
            <person name="Xu L."/>
        </authorList>
    </citation>
    <scope>NUCLEOTIDE SEQUENCE [LARGE SCALE GENOMIC DNA]</scope>
    <source>
        <strain evidence="2 3">JCM 16339</strain>
    </source>
</reference>
<dbReference type="InterPro" id="IPR009327">
    <property type="entry name" value="Cupin_DUF985"/>
</dbReference>
<keyword evidence="3" id="KW-1185">Reference proteome</keyword>
<dbReference type="PANTHER" id="PTHR33387:SF3">
    <property type="entry name" value="DUF985 DOMAIN-CONTAINING PROTEIN"/>
    <property type="match status" value="1"/>
</dbReference>
<dbReference type="PANTHER" id="PTHR33387">
    <property type="entry name" value="RMLC-LIKE JELLY ROLL FOLD PROTEIN"/>
    <property type="match status" value="1"/>
</dbReference>
<protein>
    <submittedName>
        <fullName evidence="2">Cupin</fullName>
    </submittedName>
</protein>
<proteinExistence type="predicted"/>
<dbReference type="SUPFAM" id="SSF51182">
    <property type="entry name" value="RmlC-like cupins"/>
    <property type="match status" value="1"/>
</dbReference>
<evidence type="ECO:0000313" key="3">
    <source>
        <dbReference type="Proteomes" id="UP000435243"/>
    </source>
</evidence>
<sequence>MSEETDQIQAAPALIEALNLAPHPEGGWYRETWRADAEAGKRAQATAIHFLLEAGQRSHWHKVDAAEIWLWHAGDPLLLSLAATDAGPVQQVTLGADILAGHSPQHVIAPHEWQAAEPVNGPHGYTLVSCVVAPAFDFAGFTLADAHWRPGQ</sequence>
<organism evidence="2 3">
    <name type="scientific">Alteraurantiacibacter aestuarii</name>
    <dbReference type="NCBI Taxonomy" id="650004"/>
    <lineage>
        <taxon>Bacteria</taxon>
        <taxon>Pseudomonadati</taxon>
        <taxon>Pseudomonadota</taxon>
        <taxon>Alphaproteobacteria</taxon>
        <taxon>Sphingomonadales</taxon>
        <taxon>Erythrobacteraceae</taxon>
        <taxon>Alteraurantiacibacter</taxon>
    </lineage>
</organism>
<dbReference type="EMBL" id="WTYY01000001">
    <property type="protein sequence ID" value="MXO87555.1"/>
    <property type="molecule type" value="Genomic_DNA"/>
</dbReference>
<feature type="domain" description="DUF985" evidence="1">
    <location>
        <begin position="14"/>
        <end position="144"/>
    </location>
</feature>
<dbReference type="CDD" id="cd06121">
    <property type="entry name" value="cupin_YML079wp"/>
    <property type="match status" value="1"/>
</dbReference>
<gene>
    <name evidence="2" type="ORF">GRI32_02255</name>
</gene>
<dbReference type="InterPro" id="IPR014710">
    <property type="entry name" value="RmlC-like_jellyroll"/>
</dbReference>
<dbReference type="Proteomes" id="UP000435243">
    <property type="component" value="Unassembled WGS sequence"/>
</dbReference>
<dbReference type="RefSeq" id="WP_160589482.1">
    <property type="nucleotide sequence ID" value="NZ_BAAAFP010000002.1"/>
</dbReference>
<dbReference type="OrthoDB" id="9798288at2"/>